<evidence type="ECO:0000313" key="1">
    <source>
        <dbReference type="EMBL" id="TFE23220.1"/>
    </source>
</evidence>
<dbReference type="Proteomes" id="UP000297900">
    <property type="component" value="Unassembled WGS sequence"/>
</dbReference>
<evidence type="ECO:0000313" key="2">
    <source>
        <dbReference type="Proteomes" id="UP000297900"/>
    </source>
</evidence>
<comment type="caution">
    <text evidence="1">The sequence shown here is derived from an EMBL/GenBank/DDBJ whole genome shotgun (WGS) entry which is preliminary data.</text>
</comment>
<dbReference type="AlphaFoldDB" id="A0A4Y8LU46"/>
<keyword evidence="2" id="KW-1185">Reference proteome</keyword>
<dbReference type="EMBL" id="SOMN01000037">
    <property type="protein sequence ID" value="TFE23220.1"/>
    <property type="molecule type" value="Genomic_DNA"/>
</dbReference>
<protein>
    <submittedName>
        <fullName evidence="1">Uncharacterized protein</fullName>
    </submittedName>
</protein>
<name>A0A4Y8LU46_9BACL</name>
<reference evidence="1 2" key="1">
    <citation type="submission" date="2019-03" db="EMBL/GenBank/DDBJ databases">
        <title>Cohnella endophytica sp. nov., a novel endophytic bacterium isolated from bark of Sonneratia apetala.</title>
        <authorList>
            <person name="Tuo L."/>
        </authorList>
    </citation>
    <scope>NUCLEOTIDE SEQUENCE [LARGE SCALE GENOMIC DNA]</scope>
    <source>
        <strain evidence="1 2">CCTCC AB 208254</strain>
    </source>
</reference>
<sequence>MNSDSIKFRRGYLDSIHFRDELSGYLLHKGHSIVDEKWIRSNLKDLHIEFNINSLVLATIISIRTYDNYNLSIQSDAFMAAIRENITDLEFDLYIQKVGECILYIIGILEKSGAFINKSFYGNYVRKDYTTYVKLGSADDVIALKDDIKTIIKASECQDNSEHEFEIALYGTAGKNLAVLLDSMKIATYSSEGCCYVLNFIDSNHDSNQDFLDNFSRYLIKLGFILNMNIKESGM</sequence>
<gene>
    <name evidence="1" type="ORF">E2980_20000</name>
</gene>
<dbReference type="RefSeq" id="WP_135154017.1">
    <property type="nucleotide sequence ID" value="NZ_SOMN01000037.1"/>
</dbReference>
<organism evidence="1 2">
    <name type="scientific">Cohnella luojiensis</name>
    <dbReference type="NCBI Taxonomy" id="652876"/>
    <lineage>
        <taxon>Bacteria</taxon>
        <taxon>Bacillati</taxon>
        <taxon>Bacillota</taxon>
        <taxon>Bacilli</taxon>
        <taxon>Bacillales</taxon>
        <taxon>Paenibacillaceae</taxon>
        <taxon>Cohnella</taxon>
    </lineage>
</organism>
<proteinExistence type="predicted"/>
<accession>A0A4Y8LU46</accession>